<protein>
    <recommendedName>
        <fullName evidence="6">DUF3893 domain-containing protein</fullName>
    </recommendedName>
</protein>
<keyword evidence="5" id="KW-1185">Reference proteome</keyword>
<evidence type="ECO:0008006" key="6">
    <source>
        <dbReference type="Google" id="ProtNLM"/>
    </source>
</evidence>
<dbReference type="Proteomes" id="UP000597444">
    <property type="component" value="Unassembled WGS sequence"/>
</dbReference>
<gene>
    <name evidence="4" type="ORF">KSF_063500</name>
</gene>
<comment type="caution">
    <text evidence="4">The sequence shown here is derived from an EMBL/GenBank/DDBJ whole genome shotgun (WGS) entry which is preliminary data.</text>
</comment>
<feature type="domain" description="pPIWI-RE module N-terminal" evidence="2">
    <location>
        <begin position="12"/>
        <end position="384"/>
    </location>
</feature>
<evidence type="ECO:0000313" key="5">
    <source>
        <dbReference type="Proteomes" id="UP000597444"/>
    </source>
</evidence>
<dbReference type="InterPro" id="IPR040496">
    <property type="entry name" value="MID_pPIWI_RE"/>
</dbReference>
<dbReference type="AlphaFoldDB" id="A0A8J3N6N8"/>
<evidence type="ECO:0000259" key="3">
    <source>
        <dbReference type="Pfam" id="PF18157"/>
    </source>
</evidence>
<dbReference type="Pfam" id="PF13111">
    <property type="entry name" value="pPIWI_RE_X"/>
    <property type="match status" value="1"/>
</dbReference>
<proteinExistence type="predicted"/>
<sequence length="944" mass="108144">MDTFSQIVPMRFRLDEAYLRNLAVSFSNFAYEQDCLNFLESMKQLSPRDHPENPPYRRLNTVLTALAPTLAHPFIPLRDVDTQQPERQMLVVGVDVTRRPQPEQMSDLLYEWGNQWGQNSFAKAISGTGKSAHQRLLDRLQQPVQQWQETDAASLFLNLDGGTRAGYRAIPSVLASLLAGKQSRINGKIVTWRLAQDGNAGLAVMSNPFRAEFEDEHLITHVKEIKTGTFAYKLEFSLQTQAGSPHRWLHLYVRCSRYVDGHLRDANWNRDVSVKVGIHQPRLSGWGWSPALVTLPLTGGVTNPRWQDDPTQLLSAIKARNLVAPDLLLQAPPDYRIASSQTMYDEYFVLHAEGLKPKHKVKTGFDFAELREVANAVSDLLGLELSAGHTLIADIPIRQMYRPQLPLMMYGMEDLEEKKFVKKHSQISDEERERQNRQERQKLIFAALRRAANNQPITIVLCCSDTISQTILEQEIRRDLFMEMDEPWPEHIQLIIIPPTPMLDTLLAPLDQGQLDPHDHYKKFPTRADRQKYLTEWKTQMRAAFREKTRAWENYLSKLLPAQSGYVLALIGLRKLDSKKTYPDQHIKGAVRRACNKLGWASQMFFLPLKIDKKGVTTESKARAHNSVADLIYRQTGLVYDLPRDLYTKAGIPQEQAEHLHVIGLFKLRKYEPRMDYPMAVRLCPNGTFQALLPHKPQQWLPFMEARQELGKLFMRGKEEDIRLEKDAQAHFAAQIFTKMYSEPTLILLEAQDWRNRDVLPQFANGKTALKNQLDLVHVKTFERLYHQGDLPNLRIIRVRTLGAGETPQYFAIQQDDEGIKEGKDLSHLTGFIDTQTESEFFHYLSVGRLPTTAAKEQRGKPGLYKTDEGGGIAFKHQTIVEVVPFFLQEMDNPQAWCHIPHFLRISPGWDGGNIALPYPMHLAKCMIEDQLCILDGGLNEEET</sequence>
<dbReference type="EMBL" id="BNJK01000001">
    <property type="protein sequence ID" value="GHO96302.1"/>
    <property type="molecule type" value="Genomic_DNA"/>
</dbReference>
<reference evidence="4" key="1">
    <citation type="submission" date="2020-10" db="EMBL/GenBank/DDBJ databases">
        <title>Taxonomic study of unclassified bacteria belonging to the class Ktedonobacteria.</title>
        <authorList>
            <person name="Yabe S."/>
            <person name="Wang C.M."/>
            <person name="Zheng Y."/>
            <person name="Sakai Y."/>
            <person name="Cavaletti L."/>
            <person name="Monciardini P."/>
            <person name="Donadio S."/>
        </authorList>
    </citation>
    <scope>NUCLEOTIDE SEQUENCE</scope>
    <source>
        <strain evidence="4">ID150040</strain>
    </source>
</reference>
<dbReference type="Pfam" id="PF13032">
    <property type="entry name" value="RNaseH_pPIWI_RE"/>
    <property type="match status" value="1"/>
</dbReference>
<name>A0A8J3N6N8_9CHLR</name>
<dbReference type="InterPro" id="IPR025085">
    <property type="entry name" value="pPIWI_RE_X"/>
</dbReference>
<accession>A0A8J3N6N8</accession>
<dbReference type="RefSeq" id="WP_220206940.1">
    <property type="nucleotide sequence ID" value="NZ_BNJK01000001.1"/>
</dbReference>
<dbReference type="Pfam" id="PF18157">
    <property type="entry name" value="MID_pPIWI_RE"/>
    <property type="match status" value="1"/>
</dbReference>
<evidence type="ECO:0000259" key="2">
    <source>
        <dbReference type="Pfam" id="PF13111"/>
    </source>
</evidence>
<evidence type="ECO:0000259" key="1">
    <source>
        <dbReference type="Pfam" id="PF13032"/>
    </source>
</evidence>
<evidence type="ECO:0000313" key="4">
    <source>
        <dbReference type="EMBL" id="GHO96302.1"/>
    </source>
</evidence>
<dbReference type="InterPro" id="IPR024996">
    <property type="entry name" value="RNaseH_pPIWI_RE"/>
</dbReference>
<feature type="domain" description="pPIWI-RE RNaseH" evidence="1">
    <location>
        <begin position="677"/>
        <end position="930"/>
    </location>
</feature>
<feature type="domain" description="Prokaryotic pPIWI-RE MID" evidence="3">
    <location>
        <begin position="542"/>
        <end position="641"/>
    </location>
</feature>
<organism evidence="4 5">
    <name type="scientific">Reticulibacter mediterranei</name>
    <dbReference type="NCBI Taxonomy" id="2778369"/>
    <lineage>
        <taxon>Bacteria</taxon>
        <taxon>Bacillati</taxon>
        <taxon>Chloroflexota</taxon>
        <taxon>Ktedonobacteria</taxon>
        <taxon>Ktedonobacterales</taxon>
        <taxon>Reticulibacteraceae</taxon>
        <taxon>Reticulibacter</taxon>
    </lineage>
</organism>